<dbReference type="AlphaFoldDB" id="A0A2N9FE41"/>
<evidence type="ECO:0000313" key="1">
    <source>
        <dbReference type="EMBL" id="SPC89156.1"/>
    </source>
</evidence>
<dbReference type="EMBL" id="OIVN01001046">
    <property type="protein sequence ID" value="SPC89156.1"/>
    <property type="molecule type" value="Genomic_DNA"/>
</dbReference>
<name>A0A2N9FE41_FAGSY</name>
<reference evidence="1" key="1">
    <citation type="submission" date="2018-02" db="EMBL/GenBank/DDBJ databases">
        <authorList>
            <person name="Cohen D.B."/>
            <person name="Kent A.D."/>
        </authorList>
    </citation>
    <scope>NUCLEOTIDE SEQUENCE</scope>
</reference>
<protein>
    <recommendedName>
        <fullName evidence="2">UBN2 domain-containing protein</fullName>
    </recommendedName>
</protein>
<sequence>MKEPIKLKNLRSLPKNWEAKVTAIQEAKDLKVLSLDELMGSLMTHEVTMRNHQEETKPKKSLALKHETGLGLPVGNVVVDGVVVVNGVVVDSVSQSRLGVCAADLGLGWWVCAADLFLDPRAQELHDSPALMETQNHLHRDPLRLGLCRGSPT</sequence>
<organism evidence="1">
    <name type="scientific">Fagus sylvatica</name>
    <name type="common">Beechnut</name>
    <dbReference type="NCBI Taxonomy" id="28930"/>
    <lineage>
        <taxon>Eukaryota</taxon>
        <taxon>Viridiplantae</taxon>
        <taxon>Streptophyta</taxon>
        <taxon>Embryophyta</taxon>
        <taxon>Tracheophyta</taxon>
        <taxon>Spermatophyta</taxon>
        <taxon>Magnoliopsida</taxon>
        <taxon>eudicotyledons</taxon>
        <taxon>Gunneridae</taxon>
        <taxon>Pentapetalae</taxon>
        <taxon>rosids</taxon>
        <taxon>fabids</taxon>
        <taxon>Fagales</taxon>
        <taxon>Fagaceae</taxon>
        <taxon>Fagus</taxon>
    </lineage>
</organism>
<gene>
    <name evidence="1" type="ORF">FSB_LOCUS17038</name>
</gene>
<evidence type="ECO:0008006" key="2">
    <source>
        <dbReference type="Google" id="ProtNLM"/>
    </source>
</evidence>
<accession>A0A2N9FE41</accession>
<proteinExistence type="predicted"/>